<protein>
    <recommendedName>
        <fullName evidence="3">FCD domain-containing protein</fullName>
    </recommendedName>
</protein>
<dbReference type="EMBL" id="CP095749">
    <property type="protein sequence ID" value="WEB44363.1"/>
    <property type="molecule type" value="Genomic_DNA"/>
</dbReference>
<gene>
    <name evidence="1" type="ORF">MOV08_37105</name>
</gene>
<evidence type="ECO:0000313" key="2">
    <source>
        <dbReference type="Proteomes" id="UP001218629"/>
    </source>
</evidence>
<dbReference type="RefSeq" id="WP_275310541.1">
    <property type="nucleotide sequence ID" value="NZ_CP095749.1"/>
</dbReference>
<accession>A0ABY8AH89</accession>
<sequence>MRQARWPHEVSEEEGDPIAHALNAGDTGRARRLLEQHTSAILRRLGLGLGEHELRLPQGRCGSG</sequence>
<organism evidence="1 2">
    <name type="scientific">Streptomyces yunnanensis</name>
    <dbReference type="NCBI Taxonomy" id="156453"/>
    <lineage>
        <taxon>Bacteria</taxon>
        <taxon>Bacillati</taxon>
        <taxon>Actinomycetota</taxon>
        <taxon>Actinomycetes</taxon>
        <taxon>Kitasatosporales</taxon>
        <taxon>Streptomycetaceae</taxon>
        <taxon>Streptomyces</taxon>
    </lineage>
</organism>
<dbReference type="Proteomes" id="UP001218629">
    <property type="component" value="Chromosome"/>
</dbReference>
<evidence type="ECO:0008006" key="3">
    <source>
        <dbReference type="Google" id="ProtNLM"/>
    </source>
</evidence>
<evidence type="ECO:0000313" key="1">
    <source>
        <dbReference type="EMBL" id="WEB44363.1"/>
    </source>
</evidence>
<keyword evidence="2" id="KW-1185">Reference proteome</keyword>
<proteinExistence type="predicted"/>
<reference evidence="1 2" key="1">
    <citation type="submission" date="2022-03" db="EMBL/GenBank/DDBJ databases">
        <title>Streptomyces yunnanensis P86,complete genome.</title>
        <authorList>
            <person name="Chen S."/>
            <person name="Zhang Q."/>
        </authorList>
    </citation>
    <scope>NUCLEOTIDE SEQUENCE [LARGE SCALE GENOMIC DNA]</scope>
    <source>
        <strain evidence="1 2">P86</strain>
    </source>
</reference>
<name>A0ABY8AH89_9ACTN</name>